<evidence type="ECO:0000256" key="5">
    <source>
        <dbReference type="ARBA" id="ARBA00023054"/>
    </source>
</evidence>
<comment type="subcellular location">
    <subcellularLocation>
        <location evidence="2">Cytoplasm</location>
        <location evidence="2">Cytoskeleton</location>
        <location evidence="2">Cilium axoneme</location>
    </subcellularLocation>
    <subcellularLocation>
        <location evidence="1">Cytoplasm</location>
        <location evidence="1">Cytoskeleton</location>
        <location evidence="1">Cilium basal body</location>
    </subcellularLocation>
</comment>
<keyword evidence="5 9" id="KW-0175">Coiled coil</keyword>
<keyword evidence="6" id="KW-0206">Cytoskeleton</keyword>
<evidence type="ECO:0000256" key="1">
    <source>
        <dbReference type="ARBA" id="ARBA00004120"/>
    </source>
</evidence>
<dbReference type="OrthoDB" id="10258914at2759"/>
<dbReference type="GO" id="GO:0060271">
    <property type="term" value="P:cilium assembly"/>
    <property type="evidence" value="ECO:0007669"/>
    <property type="project" value="TreeGrafter"/>
</dbReference>
<keyword evidence="4" id="KW-0970">Cilium biogenesis/degradation</keyword>
<accession>E1ZSF9</accession>
<evidence type="ECO:0000256" key="7">
    <source>
        <dbReference type="ARBA" id="ARBA00023273"/>
    </source>
</evidence>
<evidence type="ECO:0000256" key="4">
    <source>
        <dbReference type="ARBA" id="ARBA00022794"/>
    </source>
</evidence>
<evidence type="ECO:0000313" key="11">
    <source>
        <dbReference type="EMBL" id="EFN51237.1"/>
    </source>
</evidence>
<evidence type="ECO:0000256" key="8">
    <source>
        <dbReference type="ARBA" id="ARBA00043971"/>
    </source>
</evidence>
<dbReference type="InParanoid" id="E1ZSF9"/>
<sequence length="301" mass="31120">MDWQTTINALQPLLPSGRPKLTQELLSRPPFRFLHDIVTSTGFAPGLFTAAEQDARSMDKEAKLAYLQKLQDAIAAVLGQPVPARPSKIVAGLEPEATNTMLQMLAAAVQQGDSAAAVQAVLGRLAEPANAASGAAGVSTDGGSSRHRALTAPTAGGLRDQGLVGDAGSADEDAAPVVFARLDNLLPALGRKMEEARQVLTGTGAAVGSAEAWARCGKVQAIAQDAAVLAKCLDNLFSSAHIVAAEAAAWRKEADKLAARVEQEERAEEAAAGAGQQRVAELEAAVVAARQRVAVLAARRA</sequence>
<dbReference type="eggNOG" id="KOG3809">
    <property type="taxonomic scope" value="Eukaryota"/>
</dbReference>
<evidence type="ECO:0000256" key="6">
    <source>
        <dbReference type="ARBA" id="ARBA00023212"/>
    </source>
</evidence>
<dbReference type="AlphaFoldDB" id="E1ZSF9"/>
<protein>
    <recommendedName>
        <fullName evidence="10">TRAF3-interacting protein 1 N-terminal domain-containing protein</fullName>
    </recommendedName>
</protein>
<dbReference type="GO" id="GO:0008017">
    <property type="term" value="F:microtubule binding"/>
    <property type="evidence" value="ECO:0007669"/>
    <property type="project" value="InterPro"/>
</dbReference>
<keyword evidence="3" id="KW-0963">Cytoplasm</keyword>
<gene>
    <name evidence="11" type="ORF">CHLNCDRAFT_141253</name>
</gene>
<keyword evidence="7" id="KW-0966">Cell projection</keyword>
<dbReference type="PANTHER" id="PTHR31363">
    <property type="entry name" value="TRAF3-INTERACTING PROTEIN 1"/>
    <property type="match status" value="1"/>
</dbReference>
<feature type="domain" description="TRAF3-interacting protein 1 N-terminal" evidence="10">
    <location>
        <begin position="3"/>
        <end position="108"/>
    </location>
</feature>
<name>E1ZSF9_CHLVA</name>
<dbReference type="EMBL" id="GL433866">
    <property type="protein sequence ID" value="EFN51237.1"/>
    <property type="molecule type" value="Genomic_DNA"/>
</dbReference>
<dbReference type="PANTHER" id="PTHR31363:SF0">
    <property type="entry name" value="TRAF3-INTERACTING PROTEIN 1"/>
    <property type="match status" value="1"/>
</dbReference>
<dbReference type="GeneID" id="17350667"/>
<evidence type="ECO:0000313" key="12">
    <source>
        <dbReference type="Proteomes" id="UP000008141"/>
    </source>
</evidence>
<dbReference type="GO" id="GO:0042073">
    <property type="term" value="P:intraciliary transport"/>
    <property type="evidence" value="ECO:0007669"/>
    <property type="project" value="TreeGrafter"/>
</dbReference>
<dbReference type="GO" id="GO:0005930">
    <property type="term" value="C:axoneme"/>
    <property type="evidence" value="ECO:0007669"/>
    <property type="project" value="UniProtKB-SubCell"/>
</dbReference>
<dbReference type="InterPro" id="IPR042576">
    <property type="entry name" value="TRAF3IP1_N_sf"/>
</dbReference>
<dbReference type="KEGG" id="cvr:CHLNCDRAFT_141253"/>
<dbReference type="GO" id="GO:0070507">
    <property type="term" value="P:regulation of microtubule cytoskeleton organization"/>
    <property type="evidence" value="ECO:0007669"/>
    <property type="project" value="TreeGrafter"/>
</dbReference>
<comment type="similarity">
    <text evidence="8">Belongs to the TRAF3IP1 family.</text>
</comment>
<evidence type="ECO:0000259" key="10">
    <source>
        <dbReference type="Pfam" id="PF10243"/>
    </source>
</evidence>
<reference evidence="11 12" key="1">
    <citation type="journal article" date="2010" name="Plant Cell">
        <title>The Chlorella variabilis NC64A genome reveals adaptation to photosymbiosis, coevolution with viruses, and cryptic sex.</title>
        <authorList>
            <person name="Blanc G."/>
            <person name="Duncan G."/>
            <person name="Agarkova I."/>
            <person name="Borodovsky M."/>
            <person name="Gurnon J."/>
            <person name="Kuo A."/>
            <person name="Lindquist E."/>
            <person name="Lucas S."/>
            <person name="Pangilinan J."/>
            <person name="Polle J."/>
            <person name="Salamov A."/>
            <person name="Terry A."/>
            <person name="Yamada T."/>
            <person name="Dunigan D.D."/>
            <person name="Grigoriev I.V."/>
            <person name="Claverie J.M."/>
            <person name="Van Etten J.L."/>
        </authorList>
    </citation>
    <scope>NUCLEOTIDE SEQUENCE [LARGE SCALE GENOMIC DNA]</scope>
    <source>
        <strain evidence="11 12">NC64A</strain>
    </source>
</reference>
<dbReference type="InterPro" id="IPR040468">
    <property type="entry name" value="TRAF3IP1_N"/>
</dbReference>
<dbReference type="RefSeq" id="XP_005843339.1">
    <property type="nucleotide sequence ID" value="XM_005843277.1"/>
</dbReference>
<evidence type="ECO:0000256" key="9">
    <source>
        <dbReference type="SAM" id="Coils"/>
    </source>
</evidence>
<dbReference type="InterPro" id="IPR018799">
    <property type="entry name" value="TRAF3IP1"/>
</dbReference>
<dbReference type="Pfam" id="PF10243">
    <property type="entry name" value="MIP-T3"/>
    <property type="match status" value="1"/>
</dbReference>
<keyword evidence="12" id="KW-1185">Reference proteome</keyword>
<feature type="coiled-coil region" evidence="9">
    <location>
        <begin position="247"/>
        <end position="299"/>
    </location>
</feature>
<dbReference type="Gene3D" id="1.10.418.50">
    <property type="entry name" value="Microtubule-binding protein MIP-T3"/>
    <property type="match status" value="1"/>
</dbReference>
<dbReference type="GO" id="GO:0030992">
    <property type="term" value="C:intraciliary transport particle B"/>
    <property type="evidence" value="ECO:0007669"/>
    <property type="project" value="TreeGrafter"/>
</dbReference>
<evidence type="ECO:0000256" key="2">
    <source>
        <dbReference type="ARBA" id="ARBA00004430"/>
    </source>
</evidence>
<evidence type="ECO:0000256" key="3">
    <source>
        <dbReference type="ARBA" id="ARBA00022490"/>
    </source>
</evidence>
<dbReference type="GO" id="GO:0036064">
    <property type="term" value="C:ciliary basal body"/>
    <property type="evidence" value="ECO:0007669"/>
    <property type="project" value="TreeGrafter"/>
</dbReference>
<dbReference type="Proteomes" id="UP000008141">
    <property type="component" value="Unassembled WGS sequence"/>
</dbReference>
<proteinExistence type="inferred from homology"/>
<dbReference type="STRING" id="554065.E1ZSF9"/>
<organism evidence="12">
    <name type="scientific">Chlorella variabilis</name>
    <name type="common">Green alga</name>
    <dbReference type="NCBI Taxonomy" id="554065"/>
    <lineage>
        <taxon>Eukaryota</taxon>
        <taxon>Viridiplantae</taxon>
        <taxon>Chlorophyta</taxon>
        <taxon>core chlorophytes</taxon>
        <taxon>Trebouxiophyceae</taxon>
        <taxon>Chlorellales</taxon>
        <taxon>Chlorellaceae</taxon>
        <taxon>Chlorella clade</taxon>
        <taxon>Chlorella</taxon>
    </lineage>
</organism>